<comment type="caution">
    <text evidence="1">The sequence shown here is derived from an EMBL/GenBank/DDBJ whole genome shotgun (WGS) entry which is preliminary data.</text>
</comment>
<accession>A0AAD6R139</accession>
<evidence type="ECO:0000313" key="2">
    <source>
        <dbReference type="Proteomes" id="UP001164929"/>
    </source>
</evidence>
<feature type="non-terminal residue" evidence="1">
    <location>
        <position position="1"/>
    </location>
</feature>
<sequence length="100" mass="11295">LSNTTLKDTTKGSLLDYLDVPRIKIEHFCNGFLLCSSAYLLKPMEQIKNKSGARGVPMPPANLVDYCSYVINDDDNLEMPQDTDSVIWGVSWPFEHGRCR</sequence>
<dbReference type="EMBL" id="JAQIZT010000004">
    <property type="protein sequence ID" value="KAJ7000371.1"/>
    <property type="molecule type" value="Genomic_DNA"/>
</dbReference>
<dbReference type="Proteomes" id="UP001164929">
    <property type="component" value="Chromosome 4"/>
</dbReference>
<organism evidence="1 2">
    <name type="scientific">Populus alba x Populus x berolinensis</name>
    <dbReference type="NCBI Taxonomy" id="444605"/>
    <lineage>
        <taxon>Eukaryota</taxon>
        <taxon>Viridiplantae</taxon>
        <taxon>Streptophyta</taxon>
        <taxon>Embryophyta</taxon>
        <taxon>Tracheophyta</taxon>
        <taxon>Spermatophyta</taxon>
        <taxon>Magnoliopsida</taxon>
        <taxon>eudicotyledons</taxon>
        <taxon>Gunneridae</taxon>
        <taxon>Pentapetalae</taxon>
        <taxon>rosids</taxon>
        <taxon>fabids</taxon>
        <taxon>Malpighiales</taxon>
        <taxon>Salicaceae</taxon>
        <taxon>Saliceae</taxon>
        <taxon>Populus</taxon>
    </lineage>
</organism>
<reference evidence="1 2" key="1">
    <citation type="journal article" date="2023" name="Mol. Ecol. Resour.">
        <title>Chromosome-level genome assembly of a triploid poplar Populus alba 'Berolinensis'.</title>
        <authorList>
            <person name="Chen S."/>
            <person name="Yu Y."/>
            <person name="Wang X."/>
            <person name="Wang S."/>
            <person name="Zhang T."/>
            <person name="Zhou Y."/>
            <person name="He R."/>
            <person name="Meng N."/>
            <person name="Wang Y."/>
            <person name="Liu W."/>
            <person name="Liu Z."/>
            <person name="Liu J."/>
            <person name="Guo Q."/>
            <person name="Huang H."/>
            <person name="Sederoff R.R."/>
            <person name="Wang G."/>
            <person name="Qu G."/>
            <person name="Chen S."/>
        </authorList>
    </citation>
    <scope>NUCLEOTIDE SEQUENCE [LARGE SCALE GENOMIC DNA]</scope>
    <source>
        <strain evidence="1">SC-2020</strain>
    </source>
</reference>
<gene>
    <name evidence="1" type="ORF">NC653_010992</name>
</gene>
<proteinExistence type="predicted"/>
<name>A0AAD6R139_9ROSI</name>
<evidence type="ECO:0000313" key="1">
    <source>
        <dbReference type="EMBL" id="KAJ7000371.1"/>
    </source>
</evidence>
<keyword evidence="2" id="KW-1185">Reference proteome</keyword>
<protein>
    <submittedName>
        <fullName evidence="1">Uncharacterized protein</fullName>
    </submittedName>
</protein>
<dbReference type="AlphaFoldDB" id="A0AAD6R139"/>